<keyword evidence="9" id="KW-1185">Reference proteome</keyword>
<keyword evidence="6" id="KW-0539">Nucleus</keyword>
<keyword evidence="5" id="KW-0862">Zinc</keyword>
<evidence type="ECO:0000313" key="9">
    <source>
        <dbReference type="Proteomes" id="UP001651158"/>
    </source>
</evidence>
<keyword evidence="2" id="KW-0479">Metal-binding</keyword>
<feature type="domain" description="C2H2-type" evidence="7">
    <location>
        <begin position="301"/>
        <end position="324"/>
    </location>
</feature>
<organism evidence="8 9">
    <name type="scientific">Taenia crassiceps</name>
    <dbReference type="NCBI Taxonomy" id="6207"/>
    <lineage>
        <taxon>Eukaryota</taxon>
        <taxon>Metazoa</taxon>
        <taxon>Spiralia</taxon>
        <taxon>Lophotrochozoa</taxon>
        <taxon>Platyhelminthes</taxon>
        <taxon>Cestoda</taxon>
        <taxon>Eucestoda</taxon>
        <taxon>Cyclophyllidea</taxon>
        <taxon>Taeniidae</taxon>
        <taxon>Taenia</taxon>
    </lineage>
</organism>
<comment type="subcellular location">
    <subcellularLocation>
        <location evidence="1">Nucleus</location>
    </subcellularLocation>
</comment>
<dbReference type="PANTHER" id="PTHR24406">
    <property type="entry name" value="TRANSCRIPTIONAL REPRESSOR CTCFL-RELATED"/>
    <property type="match status" value="1"/>
</dbReference>
<dbReference type="Proteomes" id="UP001651158">
    <property type="component" value="Unassembled WGS sequence"/>
</dbReference>
<protein>
    <recommendedName>
        <fullName evidence="7">C2H2-type domain-containing protein</fullName>
    </recommendedName>
</protein>
<dbReference type="SMART" id="SM00355">
    <property type="entry name" value="ZnF_C2H2"/>
    <property type="match status" value="5"/>
</dbReference>
<evidence type="ECO:0000313" key="8">
    <source>
        <dbReference type="EMBL" id="KAL5104028.1"/>
    </source>
</evidence>
<evidence type="ECO:0000256" key="4">
    <source>
        <dbReference type="ARBA" id="ARBA00022771"/>
    </source>
</evidence>
<feature type="domain" description="C2H2-type" evidence="7">
    <location>
        <begin position="352"/>
        <end position="373"/>
    </location>
</feature>
<reference evidence="8 9" key="1">
    <citation type="journal article" date="2022" name="Front. Cell. Infect. Microbiol.">
        <title>The Genomes of Two Strains of Taenia crassiceps the Animal Model for the Study of Human Cysticercosis.</title>
        <authorList>
            <person name="Bobes R.J."/>
            <person name="Estrada K."/>
            <person name="Rios-Valencia D.G."/>
            <person name="Calderon-Gallegos A."/>
            <person name="de la Torre P."/>
            <person name="Carrero J.C."/>
            <person name="Sanchez-Flores A."/>
            <person name="Laclette J.P."/>
        </authorList>
    </citation>
    <scope>NUCLEOTIDE SEQUENCE [LARGE SCALE GENOMIC DNA]</scope>
    <source>
        <strain evidence="8">WFUcys</strain>
    </source>
</reference>
<keyword evidence="4" id="KW-0863">Zinc-finger</keyword>
<evidence type="ECO:0000256" key="2">
    <source>
        <dbReference type="ARBA" id="ARBA00022723"/>
    </source>
</evidence>
<evidence type="ECO:0000259" key="7">
    <source>
        <dbReference type="SMART" id="SM00355"/>
    </source>
</evidence>
<feature type="domain" description="C2H2-type" evidence="7">
    <location>
        <begin position="208"/>
        <end position="234"/>
    </location>
</feature>
<dbReference type="InterPro" id="IPR050888">
    <property type="entry name" value="ZnF_C2H2-type_TF"/>
</dbReference>
<accession>A0ABR4Q2X9</accession>
<evidence type="ECO:0000256" key="6">
    <source>
        <dbReference type="ARBA" id="ARBA00023242"/>
    </source>
</evidence>
<evidence type="ECO:0000256" key="1">
    <source>
        <dbReference type="ARBA" id="ARBA00004123"/>
    </source>
</evidence>
<sequence>MTSSSTRLLATLPQPTDLSVDGLPRSLASPICHFLFRLAEASIWHGHFFLAGWYPSFTDIREAGLSPPCATSAKQIERAYSALLRDSQTGTEGCCRERGERGVLRCLLCGEFCTNSSAALRTHLNGSGSDADVSPAKCALCALSVVHNRRDMVLCSIKAHLLLHLDIYLMCPQCGFTPPPDLTPALAEMCLRLHLRFVCFHFNLVKVLLCSRGSCRDRIFLTMESFVQHWFEVHTARKYACQLCGSLGHQSKTEEGVADDAVVRLNGLVYDFFDLASVCAHLQERHSLSATSAPTFSQVAYVCSECAFVSSIPVDFADHFSSTHCRPSETSITAGVAAPQGRRSPCESQCFYRCFGDCSYFLPSIKELRSHMRNCSFAISTLKRAFGEQILNGAQVASGSVCGFAAASGEGRGNPLCLCLYCDISRRKTDPFVSGNDEGEALSSSTSKAFSDLHRLHAHEHIVHVTGGAAAVAVSGQVGCPWCGEKLTLMPAPVPASITTASAAPSSHTEGLINHLRRHAVANPYVAWQMERMRRFNESRSEVVVCYCQTGWLDSPLALMAHASAFPTAANTFRGRRKRSFGDTSLLPFPGFSGASTAGDTVATIAAAEDIKVVRRATATAAPSGGGGGGRGSGVENATFIVRPLYLPSGHMPLSREVYEHLRFGEHYDLDERLKAFNVALRTDDVEAAAKKAFQCPLCLSHESSRWALTEHAFFSHWLRLCYVCCHHICEAGTKKGGEQSIWEHTFSCLNQRHAALLLCATTNASDNVEGVDNDSGWRRRQRDLWPEEEVKGTVALLSPPHPDPTVTAAVFDDGRFADPPSVGVAAMETDDAGLELQGVGILTGCNDPAAVVGAGQKQRPRLGDVRRCTDASVEAGGGVVASVMLTNPDISVTGTVKICVFVYKVINNFML</sequence>
<dbReference type="EMBL" id="JAKROA010000014">
    <property type="protein sequence ID" value="KAL5104028.1"/>
    <property type="molecule type" value="Genomic_DNA"/>
</dbReference>
<keyword evidence="3" id="KW-0677">Repeat</keyword>
<comment type="caution">
    <text evidence="8">The sequence shown here is derived from an EMBL/GenBank/DDBJ whole genome shotgun (WGS) entry which is preliminary data.</text>
</comment>
<feature type="domain" description="C2H2-type" evidence="7">
    <location>
        <begin position="104"/>
        <end position="125"/>
    </location>
</feature>
<evidence type="ECO:0000256" key="5">
    <source>
        <dbReference type="ARBA" id="ARBA00022833"/>
    </source>
</evidence>
<proteinExistence type="predicted"/>
<feature type="domain" description="C2H2-type" evidence="7">
    <location>
        <begin position="694"/>
        <end position="717"/>
    </location>
</feature>
<dbReference type="InterPro" id="IPR013087">
    <property type="entry name" value="Znf_C2H2_type"/>
</dbReference>
<gene>
    <name evidence="8" type="ORF">TcWFU_000253</name>
</gene>
<evidence type="ECO:0000256" key="3">
    <source>
        <dbReference type="ARBA" id="ARBA00022737"/>
    </source>
</evidence>
<name>A0ABR4Q2X9_9CEST</name>